<dbReference type="Gene3D" id="2.30.30.100">
    <property type="match status" value="1"/>
</dbReference>
<keyword evidence="4" id="KW-1185">Reference proteome</keyword>
<evidence type="ECO:0000313" key="3">
    <source>
        <dbReference type="EMBL" id="EBA05630.1"/>
    </source>
</evidence>
<feature type="domain" description="BPL/LPL catalytic" evidence="2">
    <location>
        <begin position="6"/>
        <end position="184"/>
    </location>
</feature>
<comment type="caution">
    <text evidence="3">The sequence shown here is derived from an EMBL/GenBank/DDBJ whole genome shotgun (WGS) entry which is preliminary data.</text>
</comment>
<dbReference type="Pfam" id="PF16917">
    <property type="entry name" value="BPL_LplA_LipB_2"/>
    <property type="match status" value="1"/>
</dbReference>
<protein>
    <recommendedName>
        <fullName evidence="5">BPL/LPL catalytic domain-containing protein</fullName>
    </recommendedName>
</protein>
<dbReference type="Gene3D" id="3.30.930.10">
    <property type="entry name" value="Bira Bifunctional Protein, Domain 2"/>
    <property type="match status" value="1"/>
</dbReference>
<dbReference type="Proteomes" id="UP000005713">
    <property type="component" value="Unassembled WGS sequence"/>
</dbReference>
<feature type="domain" description="DUF4444" evidence="1">
    <location>
        <begin position="190"/>
        <end position="231"/>
    </location>
</feature>
<organism evidence="3 4">
    <name type="scientific">Sagittula stellata (strain ATCC 700073 / DSM 11524 / E-37)</name>
    <dbReference type="NCBI Taxonomy" id="388399"/>
    <lineage>
        <taxon>Bacteria</taxon>
        <taxon>Pseudomonadati</taxon>
        <taxon>Pseudomonadota</taxon>
        <taxon>Alphaproteobacteria</taxon>
        <taxon>Rhodobacterales</taxon>
        <taxon>Roseobacteraceae</taxon>
        <taxon>Sagittula</taxon>
    </lineage>
</organism>
<dbReference type="InterPro" id="IPR045864">
    <property type="entry name" value="aa-tRNA-synth_II/BPL/LPL"/>
</dbReference>
<accession>A3KB04</accession>
<evidence type="ECO:0000313" key="4">
    <source>
        <dbReference type="Proteomes" id="UP000005713"/>
    </source>
</evidence>
<evidence type="ECO:0000259" key="2">
    <source>
        <dbReference type="Pfam" id="PF16917"/>
    </source>
</evidence>
<dbReference type="eggNOG" id="COG0340">
    <property type="taxonomic scope" value="Bacteria"/>
</dbReference>
<dbReference type="Pfam" id="PF14563">
    <property type="entry name" value="DUF4444"/>
    <property type="match status" value="1"/>
</dbReference>
<dbReference type="EMBL" id="AAYA01000028">
    <property type="protein sequence ID" value="EBA05630.1"/>
    <property type="molecule type" value="Genomic_DNA"/>
</dbReference>
<name>A3KB04_SAGS3</name>
<gene>
    <name evidence="3" type="ORF">SSE37_03370</name>
</gene>
<evidence type="ECO:0000259" key="1">
    <source>
        <dbReference type="Pfam" id="PF14563"/>
    </source>
</evidence>
<dbReference type="AlphaFoldDB" id="A3KB04"/>
<proteinExistence type="predicted"/>
<dbReference type="InterPro" id="IPR028044">
    <property type="entry name" value="DUF4444"/>
</dbReference>
<reference evidence="3 4" key="1">
    <citation type="submission" date="2006-06" db="EMBL/GenBank/DDBJ databases">
        <authorList>
            <person name="Moran M.A."/>
            <person name="Ferriera S."/>
            <person name="Johnson J."/>
            <person name="Kravitz S."/>
            <person name="Beeson K."/>
            <person name="Sutton G."/>
            <person name="Rogers Y.-H."/>
            <person name="Friedman R."/>
            <person name="Frazier M."/>
            <person name="Venter J.C."/>
        </authorList>
    </citation>
    <scope>NUCLEOTIDE SEQUENCE [LARGE SCALE GENOMIC DNA]</scope>
    <source>
        <strain evidence="3 4">E-37</strain>
    </source>
</reference>
<dbReference type="RefSeq" id="WP_005864100.1">
    <property type="nucleotide sequence ID" value="NZ_AAYA01000028.1"/>
</dbReference>
<dbReference type="OrthoDB" id="7657788at2"/>
<sequence>MSDLAFPPAMFGEKVDGDPAETAILRAIQGVDAGLITYRVASDQVGAALVFAPEVPLAQAMTMLPLCGVGFQNALGALAPPEVAVHLGWDSGLRVNGALCGQMRAFASGTDPESVPDWLVIAWQLVLLPLTEDTGTDPDRTALYAEGCADVDPGMLVEAWARHTLNWIAKWEDAGPRALAAEWRGLAHGVGDETAQDGRTGTFLGVDEDFGMLLRDADGTHLIPLTTLLEDTP</sequence>
<dbReference type="InterPro" id="IPR004143">
    <property type="entry name" value="BPL_LPL_catalytic"/>
</dbReference>
<evidence type="ECO:0008006" key="5">
    <source>
        <dbReference type="Google" id="ProtNLM"/>
    </source>
</evidence>